<dbReference type="SMART" id="SM00347">
    <property type="entry name" value="HTH_MARR"/>
    <property type="match status" value="1"/>
</dbReference>
<comment type="caution">
    <text evidence="5">The sequence shown here is derived from an EMBL/GenBank/DDBJ whole genome shotgun (WGS) entry which is preliminary data.</text>
</comment>
<dbReference type="Gene3D" id="1.10.10.10">
    <property type="entry name" value="Winged helix-like DNA-binding domain superfamily/Winged helix DNA-binding domain"/>
    <property type="match status" value="1"/>
</dbReference>
<dbReference type="InterPro" id="IPR000835">
    <property type="entry name" value="HTH_MarR-typ"/>
</dbReference>
<keyword evidence="3" id="KW-0804">Transcription</keyword>
<protein>
    <submittedName>
        <fullName evidence="5">Winged helix-turn-helix transcriptional regulator</fullName>
    </submittedName>
</protein>
<reference evidence="5 6" key="1">
    <citation type="submission" date="2020-04" db="EMBL/GenBank/DDBJ databases">
        <authorList>
            <person name="Hitch T.C.A."/>
            <person name="Wylensek D."/>
            <person name="Clavel T."/>
        </authorList>
    </citation>
    <scope>NUCLEOTIDE SEQUENCE [LARGE SCALE GENOMIC DNA]</scope>
    <source>
        <strain evidence="5 6">COR2-253-APC-1A</strain>
    </source>
</reference>
<dbReference type="EMBL" id="JABAEW010000003">
    <property type="protein sequence ID" value="NMD85476.1"/>
    <property type="molecule type" value="Genomic_DNA"/>
</dbReference>
<gene>
    <name evidence="5" type="ORF">HF882_02640</name>
</gene>
<name>A0A848AXP2_9BACT</name>
<evidence type="ECO:0000256" key="3">
    <source>
        <dbReference type="ARBA" id="ARBA00023163"/>
    </source>
</evidence>
<dbReference type="PANTHER" id="PTHR42756:SF1">
    <property type="entry name" value="TRANSCRIPTIONAL REPRESSOR OF EMRAB OPERON"/>
    <property type="match status" value="1"/>
</dbReference>
<dbReference type="Proteomes" id="UP000576225">
    <property type="component" value="Unassembled WGS sequence"/>
</dbReference>
<evidence type="ECO:0000313" key="6">
    <source>
        <dbReference type="Proteomes" id="UP000576225"/>
    </source>
</evidence>
<dbReference type="RefSeq" id="WP_168961497.1">
    <property type="nucleotide sequence ID" value="NZ_CAUHRZ010000024.1"/>
</dbReference>
<dbReference type="InterPro" id="IPR036390">
    <property type="entry name" value="WH_DNA-bd_sf"/>
</dbReference>
<dbReference type="GO" id="GO:0003677">
    <property type="term" value="F:DNA binding"/>
    <property type="evidence" value="ECO:0007669"/>
    <property type="project" value="UniProtKB-KW"/>
</dbReference>
<evidence type="ECO:0000259" key="4">
    <source>
        <dbReference type="PROSITE" id="PS50995"/>
    </source>
</evidence>
<organism evidence="5 6">
    <name type="scientific">Victivallis vadensis</name>
    <dbReference type="NCBI Taxonomy" id="172901"/>
    <lineage>
        <taxon>Bacteria</taxon>
        <taxon>Pseudomonadati</taxon>
        <taxon>Lentisphaerota</taxon>
        <taxon>Lentisphaeria</taxon>
        <taxon>Victivallales</taxon>
        <taxon>Victivallaceae</taxon>
        <taxon>Victivallis</taxon>
    </lineage>
</organism>
<dbReference type="InterPro" id="IPR036388">
    <property type="entry name" value="WH-like_DNA-bd_sf"/>
</dbReference>
<evidence type="ECO:0000256" key="1">
    <source>
        <dbReference type="ARBA" id="ARBA00023015"/>
    </source>
</evidence>
<evidence type="ECO:0000313" key="5">
    <source>
        <dbReference type="EMBL" id="NMD85476.1"/>
    </source>
</evidence>
<proteinExistence type="predicted"/>
<dbReference type="GO" id="GO:0003700">
    <property type="term" value="F:DNA-binding transcription factor activity"/>
    <property type="evidence" value="ECO:0007669"/>
    <property type="project" value="InterPro"/>
</dbReference>
<accession>A0A848AXP2</accession>
<dbReference type="PRINTS" id="PR00598">
    <property type="entry name" value="HTHMARR"/>
</dbReference>
<feature type="domain" description="HTH marR-type" evidence="4">
    <location>
        <begin position="3"/>
        <end position="140"/>
    </location>
</feature>
<keyword evidence="2" id="KW-0238">DNA-binding</keyword>
<evidence type="ECO:0000256" key="2">
    <source>
        <dbReference type="ARBA" id="ARBA00023125"/>
    </source>
</evidence>
<dbReference type="AlphaFoldDB" id="A0A848AXP2"/>
<dbReference type="Pfam" id="PF12802">
    <property type="entry name" value="MarR_2"/>
    <property type="match status" value="1"/>
</dbReference>
<keyword evidence="1" id="KW-0805">Transcription regulation</keyword>
<dbReference type="PROSITE" id="PS50995">
    <property type="entry name" value="HTH_MARR_2"/>
    <property type="match status" value="1"/>
</dbReference>
<dbReference type="SUPFAM" id="SSF46785">
    <property type="entry name" value="Winged helix' DNA-binding domain"/>
    <property type="match status" value="1"/>
</dbReference>
<sequence>MEKENFLDTLLQMSMNLQDLTRISKIRFQETSLSVAQFRAVSIIAHFDPEGITIKQLSGILRLSPGATSKLVERIVRQGVIQRIPSDIDRRSCHVVLTPLARQITGDHSQVAENFFDRLLSDVPEQEREIFRLLSRKFNERLWRLMEQRTGNI</sequence>
<dbReference type="PANTHER" id="PTHR42756">
    <property type="entry name" value="TRANSCRIPTIONAL REGULATOR, MARR"/>
    <property type="match status" value="1"/>
</dbReference>